<dbReference type="PROSITE" id="PS50202">
    <property type="entry name" value="MSP"/>
    <property type="match status" value="1"/>
</dbReference>
<dbReference type="Proteomes" id="UP001519460">
    <property type="component" value="Unassembled WGS sequence"/>
</dbReference>
<dbReference type="Gene3D" id="2.60.40.10">
    <property type="entry name" value="Immunoglobulins"/>
    <property type="match status" value="1"/>
</dbReference>
<keyword evidence="6" id="KW-1185">Reference proteome</keyword>
<feature type="compositionally biased region" description="Low complexity" evidence="1">
    <location>
        <begin position="458"/>
        <end position="476"/>
    </location>
</feature>
<dbReference type="InterPro" id="IPR008962">
    <property type="entry name" value="PapD-like_sf"/>
</dbReference>
<feature type="transmembrane region" description="Helical" evidence="2">
    <location>
        <begin position="653"/>
        <end position="675"/>
    </location>
</feature>
<keyword evidence="2" id="KW-0472">Membrane</keyword>
<dbReference type="Gene3D" id="3.40.525.10">
    <property type="entry name" value="CRAL-TRIO lipid binding domain"/>
    <property type="match status" value="1"/>
</dbReference>
<keyword evidence="2" id="KW-1133">Transmembrane helix</keyword>
<sequence>SDSSTRSFYLRSNTVMMKGALCVLVLALPALILGAYIDDNCGQHVYISYDRTFYIRDNLSTDCKVHFDRYSTGKTILTITGSNLDCSTCHVNVNGGSDLISKTGGSICSSGYFSRTVKSDNLGELYLHVRGQCHVGAYVGVSIGCFFFVCVIVVAFGVCYRRRVVLVRRPVIIPAGQTVVTQGIPAGQIGEEEIKYVRDNFLKKYAANIKNGVYDERDLSRLRIDDVYVTTFIRGPQRLDEGVDLVHESLRFRKEMNVNDITEDSFEQWVWDRQALFFHNRTKSGHKILFLRVKEHKKDANLLPVVKKFFLYWLEKAFRENPLERVVCLFDMSDAGLSNLDMDLIRFILTCFKQYYPTLLEKLLIYEMPWIFNAAWKVIKTWLSQEAISKIKFVTKSDAHTYIDRDQLFEHMGGTAKFDSVQYYPAEAGDATSSGIDGTSVDRKRVTFSDASDSMETNANNSAASPVASPRASPNNMNMSANDGGCFTGRLLTISPAEELLFVPDESGREPYDVITLTNSLPYPIAFKIKTTAPEKYRVRPSTGIVKAGQAYEVHVYLQPGYLGTVNRDKFLVMAMEVTGDSYDTSLWKTVPKDSIMEHRLRCSTGNQGQHAYNVNVTMEGGHCKPAPVPVSNANNSKLEMLIESNNQLRRRVGWLIISHIVLFILTMVFFTTFICFGDSNLSSYLYFPFGFSVSSSWGGRHC</sequence>
<dbReference type="InterPro" id="IPR036865">
    <property type="entry name" value="CRAL-TRIO_dom_sf"/>
</dbReference>
<dbReference type="SMART" id="SM00516">
    <property type="entry name" value="SEC14"/>
    <property type="match status" value="1"/>
</dbReference>
<dbReference type="InterPro" id="IPR001251">
    <property type="entry name" value="CRAL-TRIO_dom"/>
</dbReference>
<feature type="transmembrane region" description="Helical" evidence="2">
    <location>
        <begin position="135"/>
        <end position="160"/>
    </location>
</feature>
<dbReference type="SUPFAM" id="SSF52087">
    <property type="entry name" value="CRAL/TRIO domain"/>
    <property type="match status" value="1"/>
</dbReference>
<evidence type="ECO:0008006" key="7">
    <source>
        <dbReference type="Google" id="ProtNLM"/>
    </source>
</evidence>
<evidence type="ECO:0000313" key="5">
    <source>
        <dbReference type="EMBL" id="KAK7489852.1"/>
    </source>
</evidence>
<dbReference type="Pfam" id="PF00635">
    <property type="entry name" value="Motile_Sperm"/>
    <property type="match status" value="1"/>
</dbReference>
<dbReference type="PANTHER" id="PTHR46384:SF1">
    <property type="entry name" value="MOTILE SPERM DOMAIN-CONTAINING PROTEIN 2"/>
    <property type="match status" value="1"/>
</dbReference>
<feature type="non-terminal residue" evidence="5">
    <location>
        <position position="1"/>
    </location>
</feature>
<dbReference type="InterPro" id="IPR000535">
    <property type="entry name" value="MSP_dom"/>
</dbReference>
<dbReference type="InterPro" id="IPR053012">
    <property type="entry name" value="ER-organelle_contact"/>
</dbReference>
<dbReference type="Pfam" id="PF00650">
    <property type="entry name" value="CRAL_TRIO"/>
    <property type="match status" value="1"/>
</dbReference>
<feature type="region of interest" description="Disordered" evidence="1">
    <location>
        <begin position="450"/>
        <end position="480"/>
    </location>
</feature>
<dbReference type="EMBL" id="JACVVK020000133">
    <property type="protein sequence ID" value="KAK7489852.1"/>
    <property type="molecule type" value="Genomic_DNA"/>
</dbReference>
<dbReference type="AlphaFoldDB" id="A0ABD0KSX7"/>
<gene>
    <name evidence="5" type="ORF">BaRGS_00018874</name>
</gene>
<dbReference type="PROSITE" id="PS50191">
    <property type="entry name" value="CRAL_TRIO"/>
    <property type="match status" value="1"/>
</dbReference>
<evidence type="ECO:0000313" key="6">
    <source>
        <dbReference type="Proteomes" id="UP001519460"/>
    </source>
</evidence>
<evidence type="ECO:0000256" key="2">
    <source>
        <dbReference type="SAM" id="Phobius"/>
    </source>
</evidence>
<proteinExistence type="predicted"/>
<feature type="domain" description="MSP" evidence="4">
    <location>
        <begin position="491"/>
        <end position="606"/>
    </location>
</feature>
<evidence type="ECO:0000256" key="1">
    <source>
        <dbReference type="SAM" id="MobiDB-lite"/>
    </source>
</evidence>
<dbReference type="PANTHER" id="PTHR46384">
    <property type="entry name" value="MOTILE SPERM DOMAIN-CONTAINING PROTEIN 2"/>
    <property type="match status" value="1"/>
</dbReference>
<organism evidence="5 6">
    <name type="scientific">Batillaria attramentaria</name>
    <dbReference type="NCBI Taxonomy" id="370345"/>
    <lineage>
        <taxon>Eukaryota</taxon>
        <taxon>Metazoa</taxon>
        <taxon>Spiralia</taxon>
        <taxon>Lophotrochozoa</taxon>
        <taxon>Mollusca</taxon>
        <taxon>Gastropoda</taxon>
        <taxon>Caenogastropoda</taxon>
        <taxon>Sorbeoconcha</taxon>
        <taxon>Cerithioidea</taxon>
        <taxon>Batillariidae</taxon>
        <taxon>Batillaria</taxon>
    </lineage>
</organism>
<dbReference type="InterPro" id="IPR013783">
    <property type="entry name" value="Ig-like_fold"/>
</dbReference>
<accession>A0ABD0KSX7</accession>
<name>A0ABD0KSX7_9CAEN</name>
<reference evidence="5 6" key="1">
    <citation type="journal article" date="2023" name="Sci. Data">
        <title>Genome assembly of the Korean intertidal mud-creeper Batillaria attramentaria.</title>
        <authorList>
            <person name="Patra A.K."/>
            <person name="Ho P.T."/>
            <person name="Jun S."/>
            <person name="Lee S.J."/>
            <person name="Kim Y."/>
            <person name="Won Y.J."/>
        </authorList>
    </citation>
    <scope>NUCLEOTIDE SEQUENCE [LARGE SCALE GENOMIC DNA]</scope>
    <source>
        <strain evidence="5">Wonlab-2016</strain>
    </source>
</reference>
<feature type="domain" description="CRAL-TRIO" evidence="3">
    <location>
        <begin position="278"/>
        <end position="420"/>
    </location>
</feature>
<protein>
    <recommendedName>
        <fullName evidence="7">Motile sperm domain-containing protein 2</fullName>
    </recommendedName>
</protein>
<comment type="caution">
    <text evidence="5">The sequence shown here is derived from an EMBL/GenBank/DDBJ whole genome shotgun (WGS) entry which is preliminary data.</text>
</comment>
<dbReference type="CDD" id="cd00170">
    <property type="entry name" value="SEC14"/>
    <property type="match status" value="1"/>
</dbReference>
<evidence type="ECO:0000259" key="4">
    <source>
        <dbReference type="PROSITE" id="PS50202"/>
    </source>
</evidence>
<dbReference type="SUPFAM" id="SSF49354">
    <property type="entry name" value="PapD-like"/>
    <property type="match status" value="1"/>
</dbReference>
<evidence type="ECO:0000259" key="3">
    <source>
        <dbReference type="PROSITE" id="PS50191"/>
    </source>
</evidence>
<keyword evidence="2" id="KW-0812">Transmembrane</keyword>